<dbReference type="EMBL" id="BAABDQ010000063">
    <property type="protein sequence ID" value="GAA3620718.1"/>
    <property type="molecule type" value="Genomic_DNA"/>
</dbReference>
<dbReference type="Proteomes" id="UP001500630">
    <property type="component" value="Unassembled WGS sequence"/>
</dbReference>
<feature type="region of interest" description="Disordered" evidence="1">
    <location>
        <begin position="17"/>
        <end position="65"/>
    </location>
</feature>
<dbReference type="RefSeq" id="WP_345579035.1">
    <property type="nucleotide sequence ID" value="NZ_BAABDQ010000063.1"/>
</dbReference>
<evidence type="ECO:0000313" key="4">
    <source>
        <dbReference type="Proteomes" id="UP001500630"/>
    </source>
</evidence>
<evidence type="ECO:0000259" key="2">
    <source>
        <dbReference type="PROSITE" id="PS01124"/>
    </source>
</evidence>
<dbReference type="InterPro" id="IPR018060">
    <property type="entry name" value="HTH_AraC"/>
</dbReference>
<keyword evidence="4" id="KW-1185">Reference proteome</keyword>
<proteinExistence type="predicted"/>
<reference evidence="4" key="1">
    <citation type="journal article" date="2019" name="Int. J. Syst. Evol. Microbiol.">
        <title>The Global Catalogue of Microorganisms (GCM) 10K type strain sequencing project: providing services to taxonomists for standard genome sequencing and annotation.</title>
        <authorList>
            <consortium name="The Broad Institute Genomics Platform"/>
            <consortium name="The Broad Institute Genome Sequencing Center for Infectious Disease"/>
            <person name="Wu L."/>
            <person name="Ma J."/>
        </authorList>
    </citation>
    <scope>NUCLEOTIDE SEQUENCE [LARGE SCALE GENOMIC DNA]</scope>
    <source>
        <strain evidence="4">JCM 17326</strain>
    </source>
</reference>
<protein>
    <recommendedName>
        <fullName evidence="2">HTH araC/xylS-type domain-containing protein</fullName>
    </recommendedName>
</protein>
<dbReference type="PROSITE" id="PS01124">
    <property type="entry name" value="HTH_ARAC_FAMILY_2"/>
    <property type="match status" value="1"/>
</dbReference>
<comment type="caution">
    <text evidence="3">The sequence shown here is derived from an EMBL/GenBank/DDBJ whole genome shotgun (WGS) entry which is preliminary data.</text>
</comment>
<gene>
    <name evidence="3" type="ORF">GCM10022419_127960</name>
</gene>
<evidence type="ECO:0000256" key="1">
    <source>
        <dbReference type="SAM" id="MobiDB-lite"/>
    </source>
</evidence>
<feature type="compositionally biased region" description="Basic and acidic residues" evidence="1">
    <location>
        <begin position="17"/>
        <end position="30"/>
    </location>
</feature>
<evidence type="ECO:0000313" key="3">
    <source>
        <dbReference type="EMBL" id="GAA3620718.1"/>
    </source>
</evidence>
<feature type="domain" description="HTH araC/xylS-type" evidence="2">
    <location>
        <begin position="1"/>
        <end position="27"/>
    </location>
</feature>
<accession>A0ABP6ZWV4</accession>
<name>A0ABP6ZWV4_9ACTN</name>
<organism evidence="3 4">
    <name type="scientific">Nonomuraea rosea</name>
    <dbReference type="NCBI Taxonomy" id="638574"/>
    <lineage>
        <taxon>Bacteria</taxon>
        <taxon>Bacillati</taxon>
        <taxon>Actinomycetota</taxon>
        <taxon>Actinomycetes</taxon>
        <taxon>Streptosporangiales</taxon>
        <taxon>Streptosporangiaceae</taxon>
        <taxon>Nonomuraea</taxon>
    </lineage>
</organism>
<sequence>MGIPDLQAFNKACRRELGASPRALRDRPAHSGDPAAHPGDPSGRLGDQRAPSGPGPAAPPAISGR</sequence>